<evidence type="ECO:0000313" key="3">
    <source>
        <dbReference type="Proteomes" id="UP000027073"/>
    </source>
</evidence>
<proteinExistence type="predicted"/>
<feature type="region of interest" description="Disordered" evidence="1">
    <location>
        <begin position="1"/>
        <end position="20"/>
    </location>
</feature>
<gene>
    <name evidence="2" type="ORF">PLEOSDRAFT_1089318</name>
</gene>
<organism evidence="2 3">
    <name type="scientific">Pleurotus ostreatus (strain PC15)</name>
    <name type="common">Oyster mushroom</name>
    <dbReference type="NCBI Taxonomy" id="1137138"/>
    <lineage>
        <taxon>Eukaryota</taxon>
        <taxon>Fungi</taxon>
        <taxon>Dikarya</taxon>
        <taxon>Basidiomycota</taxon>
        <taxon>Agaricomycotina</taxon>
        <taxon>Agaricomycetes</taxon>
        <taxon>Agaricomycetidae</taxon>
        <taxon>Agaricales</taxon>
        <taxon>Pleurotineae</taxon>
        <taxon>Pleurotaceae</taxon>
        <taxon>Pleurotus</taxon>
    </lineage>
</organism>
<dbReference type="InParanoid" id="A0A067NHT0"/>
<accession>A0A067NHT0</accession>
<sequence length="68" mass="7750">MREPSELDAPRVCAEANGGDPVSTLQSFRRRMWTQDCSGRSILNEVRTSPRSLWLSSIQGFTLIERRP</sequence>
<name>A0A067NHT0_PLEO1</name>
<dbReference type="Proteomes" id="UP000027073">
    <property type="component" value="Unassembled WGS sequence"/>
</dbReference>
<dbReference type="AlphaFoldDB" id="A0A067NHT0"/>
<dbReference type="EMBL" id="KL198008">
    <property type="protein sequence ID" value="KDQ27389.1"/>
    <property type="molecule type" value="Genomic_DNA"/>
</dbReference>
<evidence type="ECO:0000313" key="2">
    <source>
        <dbReference type="EMBL" id="KDQ27389.1"/>
    </source>
</evidence>
<reference evidence="3" key="1">
    <citation type="journal article" date="2014" name="Proc. Natl. Acad. Sci. U.S.A.">
        <title>Extensive sampling of basidiomycete genomes demonstrates inadequacy of the white-rot/brown-rot paradigm for wood decay fungi.</title>
        <authorList>
            <person name="Riley R."/>
            <person name="Salamov A.A."/>
            <person name="Brown D.W."/>
            <person name="Nagy L.G."/>
            <person name="Floudas D."/>
            <person name="Held B.W."/>
            <person name="Levasseur A."/>
            <person name="Lombard V."/>
            <person name="Morin E."/>
            <person name="Otillar R."/>
            <person name="Lindquist E.A."/>
            <person name="Sun H."/>
            <person name="LaButti K.M."/>
            <person name="Schmutz J."/>
            <person name="Jabbour D."/>
            <person name="Luo H."/>
            <person name="Baker S.E."/>
            <person name="Pisabarro A.G."/>
            <person name="Walton J.D."/>
            <person name="Blanchette R.A."/>
            <person name="Henrissat B."/>
            <person name="Martin F."/>
            <person name="Cullen D."/>
            <person name="Hibbett D.S."/>
            <person name="Grigoriev I.V."/>
        </authorList>
    </citation>
    <scope>NUCLEOTIDE SEQUENCE [LARGE SCALE GENOMIC DNA]</scope>
    <source>
        <strain evidence="3">PC15</strain>
    </source>
</reference>
<dbReference type="VEuPathDB" id="FungiDB:PLEOSDRAFT_1089318"/>
<protein>
    <submittedName>
        <fullName evidence="2">Uncharacterized protein</fullName>
    </submittedName>
</protein>
<evidence type="ECO:0000256" key="1">
    <source>
        <dbReference type="SAM" id="MobiDB-lite"/>
    </source>
</evidence>
<dbReference type="HOGENOM" id="CLU_2795010_0_0_1"/>